<evidence type="ECO:0000259" key="11">
    <source>
        <dbReference type="Pfam" id="PF00593"/>
    </source>
</evidence>
<evidence type="ECO:0000256" key="9">
    <source>
        <dbReference type="ARBA" id="ARBA00023237"/>
    </source>
</evidence>
<accession>A0ABT3NV40</accession>
<keyword evidence="6" id="KW-0798">TonB box</keyword>
<dbReference type="PANTHER" id="PTHR30069:SF29">
    <property type="entry name" value="HEMOGLOBIN AND HEMOGLOBIN-HAPTOGLOBIN-BINDING PROTEIN 1-RELATED"/>
    <property type="match status" value="1"/>
</dbReference>
<keyword evidence="3 10" id="KW-1134">Transmembrane beta strand</keyword>
<gene>
    <name evidence="12" type="ORF">OF850_10395</name>
</gene>
<dbReference type="InterPro" id="IPR000531">
    <property type="entry name" value="Beta-barrel_TonB"/>
</dbReference>
<evidence type="ECO:0000256" key="10">
    <source>
        <dbReference type="PROSITE-ProRule" id="PRU01360"/>
    </source>
</evidence>
<keyword evidence="7 10" id="KW-0472">Membrane</keyword>
<dbReference type="Pfam" id="PF00593">
    <property type="entry name" value="TonB_dep_Rec_b-barrel"/>
    <property type="match status" value="1"/>
</dbReference>
<keyword evidence="8 12" id="KW-0675">Receptor</keyword>
<evidence type="ECO:0000256" key="6">
    <source>
        <dbReference type="ARBA" id="ARBA00023077"/>
    </source>
</evidence>
<evidence type="ECO:0000256" key="1">
    <source>
        <dbReference type="ARBA" id="ARBA00004571"/>
    </source>
</evidence>
<keyword evidence="4 10" id="KW-0812">Transmembrane</keyword>
<protein>
    <submittedName>
        <fullName evidence="12">TonB-dependent receptor</fullName>
    </submittedName>
</protein>
<evidence type="ECO:0000256" key="3">
    <source>
        <dbReference type="ARBA" id="ARBA00022452"/>
    </source>
</evidence>
<dbReference type="Gene3D" id="2.40.170.20">
    <property type="entry name" value="TonB-dependent receptor, beta-barrel domain"/>
    <property type="match status" value="1"/>
</dbReference>
<evidence type="ECO:0000256" key="2">
    <source>
        <dbReference type="ARBA" id="ARBA00022448"/>
    </source>
</evidence>
<dbReference type="RefSeq" id="WP_301590007.1">
    <property type="nucleotide sequence ID" value="NZ_JAPFQI010000006.1"/>
</dbReference>
<dbReference type="SUPFAM" id="SSF56935">
    <property type="entry name" value="Porins"/>
    <property type="match status" value="1"/>
</dbReference>
<evidence type="ECO:0000256" key="7">
    <source>
        <dbReference type="ARBA" id="ARBA00023136"/>
    </source>
</evidence>
<dbReference type="InterPro" id="IPR039426">
    <property type="entry name" value="TonB-dep_rcpt-like"/>
</dbReference>
<feature type="domain" description="TonB-dependent receptor-like beta-barrel" evidence="11">
    <location>
        <begin position="248"/>
        <end position="634"/>
    </location>
</feature>
<sequence>MLPDLVIQARRLDEARTAISPTLGASVSSLKRETIENLPGGADAPVNGLLLQFPGVVQDSFGEIHVRGEHRNLQYRINGVTLPVGIQGFGAFLDARAIAELRLLTGALPAQFGYRTGGVVDITLRSGANAPGGWVSAYGGSYSTFQPSIGYAGLHGGWDVFATGTFRQSRLGVEPPTASTSPLHNRTDQLRGLVSVSRLLSDTVRLSVIGGASANRFQMPNNPSQPIEFPVIGEEFDSARLRARQWERNRFGVVALQGGSGALDWQVAGFGRDSSTSYLPDLLGELAFNGVASQVRRRSTAFGIQADGSYRLNERNTLRFGVLSMGERSFAGNVTTVLPLDEDGDVAGDPFAIGTRRGRTSWVHGVYLQNEFRLSERLTLNAGLRGDYADQAARAAQLSPRVNVVWRPLDRTTVTVGYARYLTPPAQELITPGDVSRFAGTTNEPENFRADLPRPERSHYFSAGISQRVTERLTLGASAWHKEARDLLDLGQFGRALVFTPFNYRQGRSTGVEFTGQWRGERLDLYANLTVSRASGRDIRTSQFNFEPEELDYVRNKWVRTDHDQLLTASAGAVWRAWEGGRISATALFGSGLRRGFANTEKQDPYATLNIGIAHDFSLPGAGRWTARLDLLNLADARTQLRDGSGIGVGAPQFLPRRAIYGGLTRHF</sequence>
<comment type="similarity">
    <text evidence="10">Belongs to the TonB-dependent receptor family.</text>
</comment>
<keyword evidence="13" id="KW-1185">Reference proteome</keyword>
<dbReference type="PANTHER" id="PTHR30069">
    <property type="entry name" value="TONB-DEPENDENT OUTER MEMBRANE RECEPTOR"/>
    <property type="match status" value="1"/>
</dbReference>
<dbReference type="PROSITE" id="PS52016">
    <property type="entry name" value="TONB_DEPENDENT_REC_3"/>
    <property type="match status" value="1"/>
</dbReference>
<reference evidence="12 13" key="1">
    <citation type="submission" date="2022-10" db="EMBL/GenBank/DDBJ databases">
        <title>Roseococcus glaciei nov., sp. nov., isolated from glacier.</title>
        <authorList>
            <person name="Liu Q."/>
            <person name="Xin Y.-H."/>
        </authorList>
    </citation>
    <scope>NUCLEOTIDE SEQUENCE [LARGE SCALE GENOMIC DNA]</scope>
    <source>
        <strain evidence="12 13">MDT2-1-1</strain>
    </source>
</reference>
<dbReference type="InterPro" id="IPR036942">
    <property type="entry name" value="Beta-barrel_TonB_sf"/>
</dbReference>
<comment type="subcellular location">
    <subcellularLocation>
        <location evidence="1 10">Cell outer membrane</location>
        <topology evidence="1 10">Multi-pass membrane protein</topology>
    </subcellularLocation>
</comment>
<keyword evidence="2 10" id="KW-0813">Transport</keyword>
<dbReference type="Proteomes" id="UP001526430">
    <property type="component" value="Unassembled WGS sequence"/>
</dbReference>
<evidence type="ECO:0000313" key="12">
    <source>
        <dbReference type="EMBL" id="MCW8086037.1"/>
    </source>
</evidence>
<evidence type="ECO:0000256" key="5">
    <source>
        <dbReference type="ARBA" id="ARBA00022729"/>
    </source>
</evidence>
<evidence type="ECO:0000256" key="4">
    <source>
        <dbReference type="ARBA" id="ARBA00022692"/>
    </source>
</evidence>
<dbReference type="EMBL" id="JAPFQI010000006">
    <property type="protein sequence ID" value="MCW8086037.1"/>
    <property type="molecule type" value="Genomic_DNA"/>
</dbReference>
<proteinExistence type="inferred from homology"/>
<comment type="caution">
    <text evidence="12">The sequence shown here is derived from an EMBL/GenBank/DDBJ whole genome shotgun (WGS) entry which is preliminary data.</text>
</comment>
<keyword evidence="5" id="KW-0732">Signal</keyword>
<evidence type="ECO:0000256" key="8">
    <source>
        <dbReference type="ARBA" id="ARBA00023170"/>
    </source>
</evidence>
<organism evidence="12 13">
    <name type="scientific">Sabulicella glaciei</name>
    <dbReference type="NCBI Taxonomy" id="2984948"/>
    <lineage>
        <taxon>Bacteria</taxon>
        <taxon>Pseudomonadati</taxon>
        <taxon>Pseudomonadota</taxon>
        <taxon>Alphaproteobacteria</taxon>
        <taxon>Acetobacterales</taxon>
        <taxon>Acetobacteraceae</taxon>
        <taxon>Sabulicella</taxon>
    </lineage>
</organism>
<evidence type="ECO:0000313" key="13">
    <source>
        <dbReference type="Proteomes" id="UP001526430"/>
    </source>
</evidence>
<name>A0ABT3NV40_9PROT</name>
<keyword evidence="9 10" id="KW-0998">Cell outer membrane</keyword>